<dbReference type="SMART" id="SM00054">
    <property type="entry name" value="EFh"/>
    <property type="match status" value="3"/>
</dbReference>
<keyword evidence="2 7" id="KW-0645">Protease</keyword>
<dbReference type="Pfam" id="PF13202">
    <property type="entry name" value="EF-hand_5"/>
    <property type="match status" value="1"/>
</dbReference>
<dbReference type="CDD" id="cd00201">
    <property type="entry name" value="WW"/>
    <property type="match status" value="1"/>
</dbReference>
<dbReference type="GO" id="GO:0016705">
    <property type="term" value="F:oxidoreductase activity, acting on paired donors, with incorporation or reduction of molecular oxygen"/>
    <property type="evidence" value="ECO:0007669"/>
    <property type="project" value="InterPro"/>
</dbReference>
<feature type="coiled-coil region" evidence="8">
    <location>
        <begin position="2448"/>
        <end position="2511"/>
    </location>
</feature>
<dbReference type="Gene3D" id="3.90.70.10">
    <property type="entry name" value="Cysteine proteinases"/>
    <property type="match status" value="1"/>
</dbReference>
<dbReference type="GO" id="GO:0006508">
    <property type="term" value="P:proteolysis"/>
    <property type="evidence" value="ECO:0007669"/>
    <property type="project" value="UniProtKB-KW"/>
</dbReference>
<dbReference type="PROSITE" id="PS50020">
    <property type="entry name" value="WW_DOMAIN_2"/>
    <property type="match status" value="1"/>
</dbReference>
<dbReference type="EMBL" id="JAACNO010003074">
    <property type="protein sequence ID" value="KAF4128735.1"/>
    <property type="molecule type" value="Genomic_DNA"/>
</dbReference>
<dbReference type="Pfam" id="PF00397">
    <property type="entry name" value="WW"/>
    <property type="match status" value="1"/>
</dbReference>
<dbReference type="Gene3D" id="2.60.120.380">
    <property type="match status" value="1"/>
</dbReference>
<dbReference type="InterPro" id="IPR036020">
    <property type="entry name" value="WW_dom_sf"/>
</dbReference>
<sequence>MSSDLYAAYKRQERQRLKRKRAKHPGFNRITRQKTAELYLVSLINQVTDESVDLSVRLKTAVDMRDKISHLDVNAVMRLMTAHQDLVVKVADALLHTSYVPLQQLLLMSLTTLLRTLNSRRSEHTAIVREQFRDSIGHLDKVLLSALPVDEVVEIIDPGRALWTRKQVNALNKSTDVCRTYTIRKCWISSCGKDNLMPIAVDKWLDFGGTMLTYYHQLPQETILYNIPYTCMETLECDGGRYLALIFIKQVFGLHGINLVIFMVDPMEFDELRHTLHFITPDHATRVSTSSPGRRRLAQTKSTDSQSHVAQPSSPFCKSPYPKVTRHILARMRSAVKDNGATDLHTLQEELKKLGISVVSGRQDTVISVKIKGLAGRALIRGLKLADQLLQEKIKHAIKACTDPATKLFIDPTFGPFSSDPDGAAAMCKAGGVIPSKGGSQHQAKVLGLLQRGKIRWERPSYASDNEEDDSPQEDEDDIYSMSSSDNVFASNAKLFADGVSSGDVIQGNLGDCWFLSALSVVATRSDLLEQTFWRRDEHKSKGLFVCKFMKNFVWNYVLIDDRLPVFGFTDKKPGKPYFARCRNPDELWVSLLEKAYAKLHGSYEALIGGFVDCALNDLTGMCAEQIILKEGFPGFGENPYSPAKPLQKHGDPFWEKISRYKNSGTLMGCSIQPPVTSSKEVAVESSAGNGLYFKHAYALVDAAEIKTAKGEIVRLVKLRNPWGMGEWTGPWSDSSDERAANEDAIEKFFKIMRRKVGANADKRVFMTLNVQGIVGADEISQEEVVEMNTNDGTFFMSFDAWMQSFTHFFAGIDFPDSWHGRRSEGSWNEANCGGNTMKNTWINNPHFELVLEQRARIFASLSQEDPRGSANLKIVPVGFHICSLSPVGNDPNKLEIREPSKKLDAYYRLYKPVDRESYQSGKRPEPLPPAIVPGTAIPGVDDDGVPQAAYTFKQAVSVEATMEPGRYCIIPSMYMRTDKVTGDTNVGNFWISVYSDKALFRLEGGEKIVEEEEGEEDTLSTIGSNRNLTIGAATLTRQLSSTSTRKSDTIVATGNANAAEKRRKFENEKEELLRQAKRYGIGLRELRAAFAKTSRVSKAECRQKLQKLGFNVASWDDEKLGLLFGGLDQVPTNGMIQSDRILTLFTPDIQEEKMACELPDMEEDGDTPDSIHREGVLEIELHGVSGLTVGEKRQSFMQRKVAIPAPTFSMAHTCIRRKIAIEILERDPSMAWHLRQFAKKSTLLSQYTLKQTRDSSMRSSLQVLTPVTAFYELLDKEYAARVMSRLTVQDELEYVVPVGRISSYSKRDGASSFYPTVSLRSSPVWNLPPTPSSALELHKSNRIRDLEAKRSTKLALLLQHKQQALGDVEKTAALPRLIGGRKSGSSHVRCVDCGARVRVGGRSKTGVSDDVDSCPCNGANCVNVFCSVCYSLLPTKSKLCEECYQHEIALEERFGEQLRGVLIEKIGASDQQRSHLEQVFCSFDVDESGSLSPQEFEKMLQMLNIQPALTQAQNAFLIEQFDANGDGEISLIEFKHWILRDHVWVESAEPLNHEIVSNPADVMSTVITPLCDEIIELAYNAYTFSSTIESWSRSTSSTTEWHTNTSQSGETGVLIFQRVVKLSVASSGDANVAEKVFEQVDDDGSGSIDQFEFVDLLLALGIHLNSEDAVLLMNRLGAVSTGSGTFTIEKTAFMKYVEQMSTKTWSCIGAGISLDKILVKLADVAATSPVVREILQDELQQIHENSTYKSLIRICKILDDKVGLVVAVDELRSLALNLSFDYEGASNASESEGSDQLVSLKSSGDILARMLLSESGDLMNYVTTFDVTSICSGLASHLQKRSGTNSTNRIWKSIFGADTADVVNVRDFINSVLKTGFLIQTENKLGGCVTSLLLSLAVDAVRTDCQIKSQANSVVNLNLFRLIMRLEKVREIELKFDHALSNFLQFCQGEQQYLVTIALDTNRHLIVRARDPIFKFSADFQLCEDEFDYPNLVAQLGSRDFEGRQQEIHEVSRELTFAKSPYGLITRDYRPEIDKAMLTIIDRMRVDLRRRHQSHSSRVHVLSLSMVESSAFVSTLRNLLSQVDLPFFWSVSSRKLVLSIESEFLDQQNKSNFQQLVADTLSLQGSQLPPPLRALATFVTHTASSLLVQYEVVGKYTNVETSWQELQDFISGQQNTYAVMELHPKGSLLTTRVARASGSGAVQWNFKTQIKIQEPERCDHRIDRPVVFTDTVKVACIPGSTSSSENINFITGESDTPGHFVVISVRRALPHGAESPQPRLYCTAYDPLTSCDYAVEGYPSDWAVDFFNVASNPSYESQWQTMLGSMRLGATITPKLAIAVFNKQSKTDKLIGEGEVSIGSAIVQEGHIFEERVPLRSYTASVSAGVAALTCHFDVKIATSSMEDMMGEKRRNISGTRVPLKLGAKYLAGEILTSRTELIQENSSDQVKNLQDSIAAIELSKREAQEQVKQLKAQVQQLSYTSNKTSEDNAERWKRRLEQARQEQFAAEEQHATRLAALQTEIHRLSVISEKHKNVPREASNLKECRLSADASAHDILSAIRGILTSRCPERPYNGLKKALAAEAEVPGKVTFAVLNDVLGDFGLALTVEQRSTLANLLDPEMVGRVAIEDFFIKLCGDAEAYEKVRAPPPKIPTPEPSSPVLEKIAAVEYPEPVVFRPAPPPQRPSSSPVRSSSVRSKMSWQDMKKFLVLNLPDGWETRFTEKGRPYFCNHSNRSTQWKHPRSEIETIFSEWRKYVESDRPWCERRHALGEQLSTEPVVIRALGVPLNLILFTLEAFEDVLKTQFHNFEKGAFMCENLGDLLGDGILAVDGDPWVHQRKTASNLFTMRNLTVSPSKRSQRLASESTWGCLDSEEEHPFQKAFNRAQRALRFRFSRPGLLWKTQRWLGLGTEGQLRRDIEVIDSNLFEIVEQALAQRAKLGKGEEKTGSDIVSLNLDRVSNSPDAEERQFGP</sequence>
<evidence type="ECO:0000256" key="3">
    <source>
        <dbReference type="ARBA" id="ARBA00022801"/>
    </source>
</evidence>
<feature type="domain" description="EF-hand" evidence="12">
    <location>
        <begin position="1472"/>
        <end position="1507"/>
    </location>
</feature>
<dbReference type="PANTHER" id="PTHR10183">
    <property type="entry name" value="CALPAIN"/>
    <property type="match status" value="1"/>
</dbReference>
<evidence type="ECO:0000256" key="1">
    <source>
        <dbReference type="ARBA" id="ARBA00007623"/>
    </source>
</evidence>
<dbReference type="InterPro" id="IPR036396">
    <property type="entry name" value="Cyt_P450_sf"/>
</dbReference>
<evidence type="ECO:0000256" key="6">
    <source>
        <dbReference type="PIRSR" id="PIRSR622684-1"/>
    </source>
</evidence>
<dbReference type="PROSITE" id="PS00139">
    <property type="entry name" value="THIOL_PROTEASE_CYS"/>
    <property type="match status" value="1"/>
</dbReference>
<feature type="domain" description="EF-hand" evidence="12">
    <location>
        <begin position="1510"/>
        <end position="1545"/>
    </location>
</feature>
<dbReference type="CDD" id="cd00051">
    <property type="entry name" value="EFh"/>
    <property type="match status" value="1"/>
</dbReference>
<accession>A0A8S9TIP4</accession>
<dbReference type="SUPFAM" id="SSF48264">
    <property type="entry name" value="Cytochrome P450"/>
    <property type="match status" value="1"/>
</dbReference>
<dbReference type="InterPro" id="IPR002048">
    <property type="entry name" value="EF_hand_dom"/>
</dbReference>
<dbReference type="PROSITE" id="PS50222">
    <property type="entry name" value="EF_HAND_2"/>
    <property type="match status" value="3"/>
</dbReference>
<dbReference type="GO" id="GO:0020037">
    <property type="term" value="F:heme binding"/>
    <property type="evidence" value="ECO:0007669"/>
    <property type="project" value="InterPro"/>
</dbReference>
<dbReference type="Gene3D" id="1.10.238.10">
    <property type="entry name" value="EF-hand"/>
    <property type="match status" value="2"/>
</dbReference>
<evidence type="ECO:0000259" key="12">
    <source>
        <dbReference type="PROSITE" id="PS50222"/>
    </source>
</evidence>
<feature type="active site" evidence="6 7">
    <location>
        <position position="513"/>
    </location>
</feature>
<dbReference type="Gene3D" id="1.10.630.10">
    <property type="entry name" value="Cytochrome P450"/>
    <property type="match status" value="1"/>
</dbReference>
<dbReference type="SMART" id="SM00456">
    <property type="entry name" value="WW"/>
    <property type="match status" value="1"/>
</dbReference>
<keyword evidence="3 7" id="KW-0378">Hydrolase</keyword>
<dbReference type="CDD" id="cd00044">
    <property type="entry name" value="CysPc"/>
    <property type="match status" value="1"/>
</dbReference>
<dbReference type="SUPFAM" id="SSF49758">
    <property type="entry name" value="Calpain large subunit, middle domain (domain III)"/>
    <property type="match status" value="1"/>
</dbReference>
<feature type="domain" description="EF-hand" evidence="12">
    <location>
        <begin position="1629"/>
        <end position="1664"/>
    </location>
</feature>
<proteinExistence type="inferred from homology"/>
<evidence type="ECO:0000313" key="13">
    <source>
        <dbReference type="EMBL" id="KAF4128735.1"/>
    </source>
</evidence>
<evidence type="ECO:0000259" key="10">
    <source>
        <dbReference type="PROSITE" id="PS50020"/>
    </source>
</evidence>
<dbReference type="SUPFAM" id="SSF54001">
    <property type="entry name" value="Cysteine proteinases"/>
    <property type="match status" value="1"/>
</dbReference>
<evidence type="ECO:0000313" key="14">
    <source>
        <dbReference type="Proteomes" id="UP000704712"/>
    </source>
</evidence>
<feature type="active site" evidence="6 7">
    <location>
        <position position="696"/>
    </location>
</feature>
<dbReference type="InterPro" id="IPR018247">
    <property type="entry name" value="EF_Hand_1_Ca_BS"/>
</dbReference>
<dbReference type="PROSITE" id="PS01159">
    <property type="entry name" value="WW_DOMAIN_1"/>
    <property type="match status" value="1"/>
</dbReference>
<gene>
    <name evidence="13" type="ORF">GN958_ATG22157</name>
</gene>
<dbReference type="InterPro" id="IPR000169">
    <property type="entry name" value="Pept_cys_AS"/>
</dbReference>
<keyword evidence="5" id="KW-0106">Calcium</keyword>
<evidence type="ECO:0000256" key="2">
    <source>
        <dbReference type="ARBA" id="ARBA00022670"/>
    </source>
</evidence>
<dbReference type="Pfam" id="PF13499">
    <property type="entry name" value="EF-hand_7"/>
    <property type="match status" value="1"/>
</dbReference>
<evidence type="ECO:0000256" key="9">
    <source>
        <dbReference type="SAM" id="MobiDB-lite"/>
    </source>
</evidence>
<dbReference type="PANTHER" id="PTHR10183:SF379">
    <property type="entry name" value="CALPAIN-5"/>
    <property type="match status" value="1"/>
</dbReference>
<dbReference type="InterPro" id="IPR022684">
    <property type="entry name" value="Calpain_cysteine_protease"/>
</dbReference>
<feature type="domain" description="Calpain catalytic" evidence="11">
    <location>
        <begin position="408"/>
        <end position="807"/>
    </location>
</feature>
<dbReference type="PRINTS" id="PR00704">
    <property type="entry name" value="CALPAIN"/>
</dbReference>
<evidence type="ECO:0000256" key="7">
    <source>
        <dbReference type="PROSITE-ProRule" id="PRU00239"/>
    </source>
</evidence>
<comment type="caution">
    <text evidence="13">The sequence shown here is derived from an EMBL/GenBank/DDBJ whole genome shotgun (WGS) entry which is preliminary data.</text>
</comment>
<reference evidence="13" key="1">
    <citation type="submission" date="2020-03" db="EMBL/GenBank/DDBJ databases">
        <title>Hybrid Assembly of Korean Phytophthora infestans isolates.</title>
        <authorList>
            <person name="Prokchorchik M."/>
            <person name="Lee Y."/>
            <person name="Seo J."/>
            <person name="Cho J.-H."/>
            <person name="Park Y.-E."/>
            <person name="Jang D.-C."/>
            <person name="Im J.-S."/>
            <person name="Choi J.-G."/>
            <person name="Park H.-J."/>
            <person name="Lee G.-B."/>
            <person name="Lee Y.-G."/>
            <person name="Hong S.-Y."/>
            <person name="Cho K."/>
            <person name="Sohn K.H."/>
        </authorList>
    </citation>
    <scope>NUCLEOTIDE SEQUENCE</scope>
    <source>
        <strain evidence="13">KR_2_A2</strain>
    </source>
</reference>
<dbReference type="Gene3D" id="2.20.70.10">
    <property type="match status" value="1"/>
</dbReference>
<dbReference type="GO" id="GO:0005506">
    <property type="term" value="F:iron ion binding"/>
    <property type="evidence" value="ECO:0007669"/>
    <property type="project" value="InterPro"/>
</dbReference>
<dbReference type="Proteomes" id="UP000704712">
    <property type="component" value="Unassembled WGS sequence"/>
</dbReference>
<dbReference type="InterPro" id="IPR001300">
    <property type="entry name" value="Peptidase_C2_calpain_cat"/>
</dbReference>
<dbReference type="GO" id="GO:0005509">
    <property type="term" value="F:calcium ion binding"/>
    <property type="evidence" value="ECO:0007669"/>
    <property type="project" value="InterPro"/>
</dbReference>
<dbReference type="PROSITE" id="PS50203">
    <property type="entry name" value="CALPAIN_CAT"/>
    <property type="match status" value="1"/>
</dbReference>
<dbReference type="InterPro" id="IPR011992">
    <property type="entry name" value="EF-hand-dom_pair"/>
</dbReference>
<dbReference type="SUPFAM" id="SSF51045">
    <property type="entry name" value="WW domain"/>
    <property type="match status" value="1"/>
</dbReference>
<name>A0A8S9TIP4_PHYIN</name>
<dbReference type="SMART" id="SM00230">
    <property type="entry name" value="CysPc"/>
    <property type="match status" value="1"/>
</dbReference>
<evidence type="ECO:0000256" key="8">
    <source>
        <dbReference type="SAM" id="Coils"/>
    </source>
</evidence>
<feature type="compositionally biased region" description="Polar residues" evidence="9">
    <location>
        <begin position="299"/>
        <end position="316"/>
    </location>
</feature>
<dbReference type="SUPFAM" id="SSF47473">
    <property type="entry name" value="EF-hand"/>
    <property type="match status" value="1"/>
</dbReference>
<evidence type="ECO:0000256" key="4">
    <source>
        <dbReference type="ARBA" id="ARBA00022807"/>
    </source>
</evidence>
<organism evidence="13 14">
    <name type="scientific">Phytophthora infestans</name>
    <name type="common">Potato late blight agent</name>
    <name type="synonym">Botrytis infestans</name>
    <dbReference type="NCBI Taxonomy" id="4787"/>
    <lineage>
        <taxon>Eukaryota</taxon>
        <taxon>Sar</taxon>
        <taxon>Stramenopiles</taxon>
        <taxon>Oomycota</taxon>
        <taxon>Peronosporomycetes</taxon>
        <taxon>Peronosporales</taxon>
        <taxon>Peronosporaceae</taxon>
        <taxon>Phytophthora</taxon>
    </lineage>
</organism>
<dbReference type="InterPro" id="IPR038765">
    <property type="entry name" value="Papain-like_cys_pep_sf"/>
</dbReference>
<keyword evidence="8" id="KW-0175">Coiled coil</keyword>
<dbReference type="InterPro" id="IPR001202">
    <property type="entry name" value="WW_dom"/>
</dbReference>
<feature type="region of interest" description="Disordered" evidence="9">
    <location>
        <begin position="285"/>
        <end position="317"/>
    </location>
</feature>
<feature type="region of interest" description="Disordered" evidence="9">
    <location>
        <begin position="2677"/>
        <end position="2698"/>
    </location>
</feature>
<dbReference type="GO" id="GO:0004497">
    <property type="term" value="F:monooxygenase activity"/>
    <property type="evidence" value="ECO:0007669"/>
    <property type="project" value="InterPro"/>
</dbReference>
<dbReference type="InterPro" id="IPR036213">
    <property type="entry name" value="Calpain_III_sf"/>
</dbReference>
<feature type="active site" evidence="6 7">
    <location>
        <position position="721"/>
    </location>
</feature>
<dbReference type="PROSITE" id="PS00018">
    <property type="entry name" value="EF_HAND_1"/>
    <property type="match status" value="3"/>
</dbReference>
<dbReference type="GO" id="GO:0004198">
    <property type="term" value="F:calcium-dependent cysteine-type endopeptidase activity"/>
    <property type="evidence" value="ECO:0007669"/>
    <property type="project" value="InterPro"/>
</dbReference>
<dbReference type="Pfam" id="PF00648">
    <property type="entry name" value="Peptidase_C2"/>
    <property type="match status" value="1"/>
</dbReference>
<keyword evidence="4 7" id="KW-0788">Thiol protease</keyword>
<comment type="similarity">
    <text evidence="1">Belongs to the peptidase C2 family.</text>
</comment>
<evidence type="ECO:0000259" key="11">
    <source>
        <dbReference type="PROSITE" id="PS50203"/>
    </source>
</evidence>
<feature type="compositionally biased region" description="Low complexity" evidence="9">
    <location>
        <begin position="2686"/>
        <end position="2698"/>
    </location>
</feature>
<evidence type="ECO:0000256" key="5">
    <source>
        <dbReference type="ARBA" id="ARBA00022837"/>
    </source>
</evidence>
<feature type="domain" description="WW" evidence="10">
    <location>
        <begin position="2711"/>
        <end position="2744"/>
    </location>
</feature>
<protein>
    <submittedName>
        <fullName evidence="13">WW domain-containing protein</fullName>
    </submittedName>
</protein>